<gene>
    <name evidence="2" type="ORF">Esi_0117_0018</name>
</gene>
<evidence type="ECO:0000313" key="3">
    <source>
        <dbReference type="Proteomes" id="UP000002630"/>
    </source>
</evidence>
<evidence type="ECO:0000313" key="2">
    <source>
        <dbReference type="EMBL" id="CBJ28656.1"/>
    </source>
</evidence>
<dbReference type="AlphaFoldDB" id="D7FI30"/>
<sequence length="128" mass="12983">MASINTLARVATVSVARAPATSRRIATASAAPARRFLSTTTSEAAAASEKPSPPSPPPPQPTPSPETSSGGSSFLQRVAAFLTGAGVGCGVGYYHLSTEIKGSTAALEAAIAKNHSNFSDRLDKLEGK</sequence>
<feature type="region of interest" description="Disordered" evidence="1">
    <location>
        <begin position="21"/>
        <end position="73"/>
    </location>
</feature>
<keyword evidence="3" id="KW-1185">Reference proteome</keyword>
<feature type="compositionally biased region" description="Low complexity" evidence="1">
    <location>
        <begin position="21"/>
        <end position="50"/>
    </location>
</feature>
<evidence type="ECO:0000256" key="1">
    <source>
        <dbReference type="SAM" id="MobiDB-lite"/>
    </source>
</evidence>
<dbReference type="OrthoDB" id="10469482at2759"/>
<organism evidence="2 3">
    <name type="scientific">Ectocarpus siliculosus</name>
    <name type="common">Brown alga</name>
    <name type="synonym">Conferva siliculosa</name>
    <dbReference type="NCBI Taxonomy" id="2880"/>
    <lineage>
        <taxon>Eukaryota</taxon>
        <taxon>Sar</taxon>
        <taxon>Stramenopiles</taxon>
        <taxon>Ochrophyta</taxon>
        <taxon>PX clade</taxon>
        <taxon>Phaeophyceae</taxon>
        <taxon>Ectocarpales</taxon>
        <taxon>Ectocarpaceae</taxon>
        <taxon>Ectocarpus</taxon>
    </lineage>
</organism>
<reference evidence="2 3" key="1">
    <citation type="journal article" date="2010" name="Nature">
        <title>The Ectocarpus genome and the independent evolution of multicellularity in brown algae.</title>
        <authorList>
            <person name="Cock J.M."/>
            <person name="Sterck L."/>
            <person name="Rouze P."/>
            <person name="Scornet D."/>
            <person name="Allen A.E."/>
            <person name="Amoutzias G."/>
            <person name="Anthouard V."/>
            <person name="Artiguenave F."/>
            <person name="Aury J.M."/>
            <person name="Badger J.H."/>
            <person name="Beszteri B."/>
            <person name="Billiau K."/>
            <person name="Bonnet E."/>
            <person name="Bothwell J.H."/>
            <person name="Bowler C."/>
            <person name="Boyen C."/>
            <person name="Brownlee C."/>
            <person name="Carrano C.J."/>
            <person name="Charrier B."/>
            <person name="Cho G.Y."/>
            <person name="Coelho S.M."/>
            <person name="Collen J."/>
            <person name="Corre E."/>
            <person name="Da Silva C."/>
            <person name="Delage L."/>
            <person name="Delaroque N."/>
            <person name="Dittami S.M."/>
            <person name="Doulbeau S."/>
            <person name="Elias M."/>
            <person name="Farnham G."/>
            <person name="Gachon C.M."/>
            <person name="Gschloessl B."/>
            <person name="Heesch S."/>
            <person name="Jabbari K."/>
            <person name="Jubin C."/>
            <person name="Kawai H."/>
            <person name="Kimura K."/>
            <person name="Kloareg B."/>
            <person name="Kupper F.C."/>
            <person name="Lang D."/>
            <person name="Le Bail A."/>
            <person name="Leblanc C."/>
            <person name="Lerouge P."/>
            <person name="Lohr M."/>
            <person name="Lopez P.J."/>
            <person name="Martens C."/>
            <person name="Maumus F."/>
            <person name="Michel G."/>
            <person name="Miranda-Saavedra D."/>
            <person name="Morales J."/>
            <person name="Moreau H."/>
            <person name="Motomura T."/>
            <person name="Nagasato C."/>
            <person name="Napoli C.A."/>
            <person name="Nelson D.R."/>
            <person name="Nyvall-Collen P."/>
            <person name="Peters A.F."/>
            <person name="Pommier C."/>
            <person name="Potin P."/>
            <person name="Poulain J."/>
            <person name="Quesneville H."/>
            <person name="Read B."/>
            <person name="Rensing S.A."/>
            <person name="Ritter A."/>
            <person name="Rousvoal S."/>
            <person name="Samanta M."/>
            <person name="Samson G."/>
            <person name="Schroeder D.C."/>
            <person name="Segurens B."/>
            <person name="Strittmatter M."/>
            <person name="Tonon T."/>
            <person name="Tregear J.W."/>
            <person name="Valentin K."/>
            <person name="von Dassow P."/>
            <person name="Yamagishi T."/>
            <person name="Van de Peer Y."/>
            <person name="Wincker P."/>
        </authorList>
    </citation>
    <scope>NUCLEOTIDE SEQUENCE [LARGE SCALE GENOMIC DNA]</scope>
    <source>
        <strain evidence="3">Ec32 / CCAP1310/4</strain>
    </source>
</reference>
<proteinExistence type="predicted"/>
<feature type="compositionally biased region" description="Pro residues" evidence="1">
    <location>
        <begin position="51"/>
        <end position="64"/>
    </location>
</feature>
<name>D7FI30_ECTSI</name>
<dbReference type="EMBL" id="FN649760">
    <property type="protein sequence ID" value="CBJ28656.1"/>
    <property type="molecule type" value="Genomic_DNA"/>
</dbReference>
<protein>
    <submittedName>
        <fullName evidence="2">Uncharacterized protein</fullName>
    </submittedName>
</protein>
<accession>D7FI30</accession>
<dbReference type="InParanoid" id="D7FI30"/>
<dbReference type="Proteomes" id="UP000002630">
    <property type="component" value="Unassembled WGS sequence"/>
</dbReference>